<accession>A0A1F2PBI0</accession>
<evidence type="ECO:0000313" key="3">
    <source>
        <dbReference type="Proteomes" id="UP000186940"/>
    </source>
</evidence>
<name>A0A1F2PBI0_9EURY</name>
<comment type="caution">
    <text evidence="2">The sequence shown here is derived from an EMBL/GenBank/DDBJ whole genome shotgun (WGS) entry which is preliminary data.</text>
</comment>
<dbReference type="EMBL" id="LYOS01000002">
    <property type="protein sequence ID" value="OFV68262.1"/>
    <property type="molecule type" value="Genomic_DNA"/>
</dbReference>
<evidence type="ECO:0000256" key="1">
    <source>
        <dbReference type="SAM" id="Phobius"/>
    </source>
</evidence>
<feature type="transmembrane region" description="Helical" evidence="1">
    <location>
        <begin position="134"/>
        <end position="154"/>
    </location>
</feature>
<feature type="transmembrane region" description="Helical" evidence="1">
    <location>
        <begin position="7"/>
        <end position="28"/>
    </location>
</feature>
<keyword evidence="1" id="KW-0472">Membrane</keyword>
<organism evidence="2 3">
    <name type="scientific">Candidatus Syntropharchaeum caldarium</name>
    <dbReference type="NCBI Taxonomy" id="1838285"/>
    <lineage>
        <taxon>Archaea</taxon>
        <taxon>Methanobacteriati</taxon>
        <taxon>Methanobacteriota</taxon>
        <taxon>Stenosarchaea group</taxon>
        <taxon>Methanomicrobia</taxon>
        <taxon>Methanosarcinales</taxon>
        <taxon>ANME-2 cluster</taxon>
        <taxon>Candidatus Syntropharchaeum</taxon>
    </lineage>
</organism>
<dbReference type="Proteomes" id="UP000186940">
    <property type="component" value="Unassembled WGS sequence"/>
</dbReference>
<dbReference type="AlphaFoldDB" id="A0A1F2PBI0"/>
<dbReference type="STRING" id="1838285.SCAL_000902"/>
<gene>
    <name evidence="2" type="ORF">SCAL_000902</name>
</gene>
<keyword evidence="1" id="KW-1133">Transmembrane helix</keyword>
<proteinExistence type="predicted"/>
<protein>
    <submittedName>
        <fullName evidence="2">Membrane protein</fullName>
    </submittedName>
</protein>
<evidence type="ECO:0000313" key="2">
    <source>
        <dbReference type="EMBL" id="OFV68262.1"/>
    </source>
</evidence>
<keyword evidence="1" id="KW-0812">Transmembrane</keyword>
<keyword evidence="3" id="KW-1185">Reference proteome</keyword>
<sequence length="222" mass="24812">MWSRDKLLSFVGRFFIVATVTFIPWIWIGKFYILLVAHVSRIPLAIMGYGTEVVTGGEMGVGILCRGKFIGLADAHLANFNIIPFIALVLASFVSKERKIWMLMVGLTLLFISHVVDLVAHFPAFLASSKPATVVVDSIGIVGASLPFLIWFAFSWQDVFGVRTPAEVEVKRKKKRVHECPICGVRKVGIIAHIKAVHGDDAIHEEEVLKFLEENPELRRML</sequence>
<reference evidence="2" key="1">
    <citation type="submission" date="2016-05" db="EMBL/GenBank/DDBJ databases">
        <title>Microbial consortia oxidize butane by reversing methanogenesis.</title>
        <authorList>
            <person name="Laso-Perez R."/>
            <person name="Richter M."/>
            <person name="Wegener G."/>
            <person name="Musat F."/>
        </authorList>
    </citation>
    <scope>NUCLEOTIDE SEQUENCE [LARGE SCALE GENOMIC DNA]</scope>
    <source>
        <strain evidence="2">BOX2</strain>
    </source>
</reference>
<feature type="transmembrane region" description="Helical" evidence="1">
    <location>
        <begin position="101"/>
        <end position="122"/>
    </location>
</feature>
<feature type="transmembrane region" description="Helical" evidence="1">
    <location>
        <begin position="76"/>
        <end position="94"/>
    </location>
</feature>